<sequence length="178" mass="19599">MSIVAVKDQSMRAFTNVSGGFDAVMGSRGSKLSLVLFSVFHMDKAPGTLPWKEYEDIKSNNRIKTAVPIVVGDSLNGFRIVGTVPELFDVEYKSGKKHSVQKPGRLFNDDVQEAVIGSYAARVVKWKQEKPDGTKVKRKGLRVGDVFRPMHGLGRESKIVHPVDYLVTGILQPSNTPA</sequence>
<dbReference type="AlphaFoldDB" id="A0A382M886"/>
<name>A0A382M886_9ZZZZ</name>
<feature type="non-terminal residue" evidence="1">
    <location>
        <position position="178"/>
    </location>
</feature>
<protein>
    <recommendedName>
        <fullName evidence="2">MacB-like periplasmic core domain-containing protein</fullName>
    </recommendedName>
</protein>
<accession>A0A382M886</accession>
<gene>
    <name evidence="1" type="ORF">METZ01_LOCUS297672</name>
</gene>
<dbReference type="EMBL" id="UINC01091785">
    <property type="protein sequence ID" value="SVC44818.1"/>
    <property type="molecule type" value="Genomic_DNA"/>
</dbReference>
<evidence type="ECO:0000313" key="1">
    <source>
        <dbReference type="EMBL" id="SVC44818.1"/>
    </source>
</evidence>
<proteinExistence type="predicted"/>
<evidence type="ECO:0008006" key="2">
    <source>
        <dbReference type="Google" id="ProtNLM"/>
    </source>
</evidence>
<reference evidence="1" key="1">
    <citation type="submission" date="2018-05" db="EMBL/GenBank/DDBJ databases">
        <authorList>
            <person name="Lanie J.A."/>
            <person name="Ng W.-L."/>
            <person name="Kazmierczak K.M."/>
            <person name="Andrzejewski T.M."/>
            <person name="Davidsen T.M."/>
            <person name="Wayne K.J."/>
            <person name="Tettelin H."/>
            <person name="Glass J.I."/>
            <person name="Rusch D."/>
            <person name="Podicherti R."/>
            <person name="Tsui H.-C.T."/>
            <person name="Winkler M.E."/>
        </authorList>
    </citation>
    <scope>NUCLEOTIDE SEQUENCE</scope>
</reference>
<organism evidence="1">
    <name type="scientific">marine metagenome</name>
    <dbReference type="NCBI Taxonomy" id="408172"/>
    <lineage>
        <taxon>unclassified sequences</taxon>
        <taxon>metagenomes</taxon>
        <taxon>ecological metagenomes</taxon>
    </lineage>
</organism>